<dbReference type="PANTHER" id="PTHR22576">
    <property type="entry name" value="MUCOSA ASSOCIATED LYMPHOID TISSUE LYMPHOMA TRANSLOCATION PROTEIN 1/PARACASPASE"/>
    <property type="match status" value="1"/>
</dbReference>
<dbReference type="InterPro" id="IPR029030">
    <property type="entry name" value="Caspase-like_dom_sf"/>
</dbReference>
<evidence type="ECO:0000259" key="3">
    <source>
        <dbReference type="Pfam" id="PF00656"/>
    </source>
</evidence>
<evidence type="ECO:0000256" key="1">
    <source>
        <dbReference type="SAM" id="MobiDB-lite"/>
    </source>
</evidence>
<evidence type="ECO:0000256" key="2">
    <source>
        <dbReference type="SAM" id="Phobius"/>
    </source>
</evidence>
<feature type="compositionally biased region" description="Low complexity" evidence="1">
    <location>
        <begin position="560"/>
        <end position="588"/>
    </location>
</feature>
<keyword evidence="5" id="KW-1185">Reference proteome</keyword>
<dbReference type="RefSeq" id="WP_393168487.1">
    <property type="nucleotide sequence ID" value="NZ_JBICRM010000013.1"/>
</dbReference>
<feature type="compositionally biased region" description="Polar residues" evidence="1">
    <location>
        <begin position="537"/>
        <end position="547"/>
    </location>
</feature>
<feature type="region of interest" description="Disordered" evidence="1">
    <location>
        <begin position="441"/>
        <end position="466"/>
    </location>
</feature>
<feature type="transmembrane region" description="Helical" evidence="2">
    <location>
        <begin position="635"/>
        <end position="653"/>
    </location>
</feature>
<evidence type="ECO:0000313" key="4">
    <source>
        <dbReference type="EMBL" id="MFG1706018.1"/>
    </source>
</evidence>
<dbReference type="Gene3D" id="3.40.50.1460">
    <property type="match status" value="1"/>
</dbReference>
<name>A0ABW7AG26_9ACTN</name>
<reference evidence="4 5" key="1">
    <citation type="submission" date="2024-10" db="EMBL/GenBank/DDBJ databases">
        <authorList>
            <person name="Topkara A.R."/>
            <person name="Saygin H."/>
        </authorList>
    </citation>
    <scope>NUCLEOTIDE SEQUENCE [LARGE SCALE GENOMIC DNA]</scope>
    <source>
        <strain evidence="4 5">M3C6</strain>
    </source>
</reference>
<dbReference type="Pfam" id="PF00656">
    <property type="entry name" value="Peptidase_C14"/>
    <property type="match status" value="1"/>
</dbReference>
<comment type="caution">
    <text evidence="4">The sequence shown here is derived from an EMBL/GenBank/DDBJ whole genome shotgun (WGS) entry which is preliminary data.</text>
</comment>
<feature type="transmembrane region" description="Helical" evidence="2">
    <location>
        <begin position="604"/>
        <end position="623"/>
    </location>
</feature>
<dbReference type="PROSITE" id="PS00018">
    <property type="entry name" value="EF_HAND_1"/>
    <property type="match status" value="1"/>
</dbReference>
<keyword evidence="2" id="KW-0812">Transmembrane</keyword>
<feature type="transmembrane region" description="Helical" evidence="2">
    <location>
        <begin position="660"/>
        <end position="678"/>
    </location>
</feature>
<sequence length="892" mass="94090">MSETTRLRVRVVDAAADPQDLDEATARLRAELLELDVVVSAAEAGEAPEGTRAVLSFTLGGLVIALAGTELLGAIVNAVTAWLTRNQHRSVKLDIEGDVLELTGIRAKEQRELTEVWLRRRQVEASPQVGRRMALIVANDEYRDPGLRRLRAPALDAEALARVLGNEAIGGFEVSAMLNEPTAVINEAVEEFFADRRPDDLLLLHFSGHGVKDDSGELYFATPNTKLNRLGATAVSAEFVNRRMGRSRCRSIVLLLDCCYAGAFARGALPRAGADIHVEEQFGGRGRVVITASNALEYAFDGPDLADAQEKSPSVFTSALVEGLETGEADRDQDGYVGIHELYDYIFDKVRTVTPNQTPGKWTFDVQGELVIARRSRPVDRPAPLPTELQEAIDHPIAKIRAGTVEELERLRHSKHAGLALAARLALEGLAQDDSRMVSAAATRTLSPDTPAPAPGPAAVPQVAPSQAAVPQAAPMPAAVRQATPGRVAPVRPAAARVADAPVVEGRAVPIPAPSAQPEAPEAAPLAAAHQGPTPQPVTRTPEQASTAAPEPPPVPPSESQPVVPGPESVTPTPGGPPTSAARGTAAPAAEPAVRDWAARVPRVLALLSALLLIAAPGVGGLPPLRFVDRLQVDYLIWLWLLIAAAVAVGLVRETRARQASLGAAAGLAGLHLGAFANPERMQAVWSLAIIIAGCALVLVAVFMETALAQARGWRAVGAVAGVLTLLMIYIDLSRATDVEEEPGETVPWIAVFGLAGILAVTLIVRVIRQRGAGRIRASTVLSTAATLLVAVAVSSVYISGNSDFPEIPHWMPALLVLLLLAAQAGWERPELLAGAQLTVIAGLLHNLAWVRTEPPFVVLSFLAAVCAATAAYLSRAAEPHSRPAGANLPSE</sequence>
<feature type="transmembrane region" description="Helical" evidence="2">
    <location>
        <begin position="780"/>
        <end position="799"/>
    </location>
</feature>
<dbReference type="NCBIfam" id="NF047832">
    <property type="entry name" value="caspase_w_EACC1"/>
    <property type="match status" value="1"/>
</dbReference>
<protein>
    <submittedName>
        <fullName evidence="4">Caspase family protein</fullName>
    </submittedName>
</protein>
<dbReference type="PANTHER" id="PTHR22576:SF37">
    <property type="entry name" value="MUCOSA-ASSOCIATED LYMPHOID TISSUE LYMPHOMA TRANSLOCATION PROTEIN 1"/>
    <property type="match status" value="1"/>
</dbReference>
<feature type="transmembrane region" description="Helical" evidence="2">
    <location>
        <begin position="857"/>
        <end position="874"/>
    </location>
</feature>
<feature type="transmembrane region" description="Helical" evidence="2">
    <location>
        <begin position="746"/>
        <end position="768"/>
    </location>
</feature>
<evidence type="ECO:0000313" key="5">
    <source>
        <dbReference type="Proteomes" id="UP001603978"/>
    </source>
</evidence>
<keyword evidence="2" id="KW-0472">Membrane</keyword>
<dbReference type="Proteomes" id="UP001603978">
    <property type="component" value="Unassembled WGS sequence"/>
</dbReference>
<feature type="transmembrane region" description="Helical" evidence="2">
    <location>
        <begin position="811"/>
        <end position="827"/>
    </location>
</feature>
<feature type="transmembrane region" description="Helical" evidence="2">
    <location>
        <begin position="59"/>
        <end position="83"/>
    </location>
</feature>
<feature type="transmembrane region" description="Helical" evidence="2">
    <location>
        <begin position="832"/>
        <end position="851"/>
    </location>
</feature>
<dbReference type="InterPro" id="IPR052039">
    <property type="entry name" value="Caspase-related_regulators"/>
</dbReference>
<dbReference type="SUPFAM" id="SSF52129">
    <property type="entry name" value="Caspase-like"/>
    <property type="match status" value="1"/>
</dbReference>
<organism evidence="4 5">
    <name type="scientific">Nonomuraea marmarensis</name>
    <dbReference type="NCBI Taxonomy" id="3351344"/>
    <lineage>
        <taxon>Bacteria</taxon>
        <taxon>Bacillati</taxon>
        <taxon>Actinomycetota</taxon>
        <taxon>Actinomycetes</taxon>
        <taxon>Streptosporangiales</taxon>
        <taxon>Streptosporangiaceae</taxon>
        <taxon>Nonomuraea</taxon>
    </lineage>
</organism>
<feature type="transmembrane region" description="Helical" evidence="2">
    <location>
        <begin position="684"/>
        <end position="704"/>
    </location>
</feature>
<dbReference type="EMBL" id="JBICRM010000013">
    <property type="protein sequence ID" value="MFG1706018.1"/>
    <property type="molecule type" value="Genomic_DNA"/>
</dbReference>
<proteinExistence type="predicted"/>
<feature type="compositionally biased region" description="Low complexity" evidence="1">
    <location>
        <begin position="514"/>
        <end position="529"/>
    </location>
</feature>
<feature type="compositionally biased region" description="Pro residues" evidence="1">
    <location>
        <begin position="550"/>
        <end position="559"/>
    </location>
</feature>
<gene>
    <name evidence="4" type="ORF">ACFLIM_22755</name>
</gene>
<dbReference type="InterPro" id="IPR018247">
    <property type="entry name" value="EF_Hand_1_Ca_BS"/>
</dbReference>
<accession>A0ABW7AG26</accession>
<dbReference type="InterPro" id="IPR011600">
    <property type="entry name" value="Pept_C14_caspase"/>
</dbReference>
<feature type="domain" description="Peptidase C14 caspase" evidence="3">
    <location>
        <begin position="131"/>
        <end position="331"/>
    </location>
</feature>
<feature type="transmembrane region" description="Helical" evidence="2">
    <location>
        <begin position="716"/>
        <end position="734"/>
    </location>
</feature>
<keyword evidence="2" id="KW-1133">Transmembrane helix</keyword>
<feature type="region of interest" description="Disordered" evidence="1">
    <location>
        <begin position="510"/>
        <end position="588"/>
    </location>
</feature>